<dbReference type="EMBL" id="CH473954">
    <property type="protein sequence ID" value="EDL77443.1"/>
    <property type="molecule type" value="Genomic_DNA"/>
</dbReference>
<name>A6I2D4_RAT</name>
<evidence type="ECO:0000313" key="1">
    <source>
        <dbReference type="EMBL" id="EDL77443.1"/>
    </source>
</evidence>
<evidence type="ECO:0000313" key="2">
    <source>
        <dbReference type="Proteomes" id="UP000234681"/>
    </source>
</evidence>
<dbReference type="AlphaFoldDB" id="A6I2D4"/>
<reference evidence="1 2" key="1">
    <citation type="submission" date="2005-09" db="EMBL/GenBank/DDBJ databases">
        <authorList>
            <person name="Mural R.J."/>
            <person name="Li P.W."/>
            <person name="Adams M.D."/>
            <person name="Amanatides P.G."/>
            <person name="Baden-Tillson H."/>
            <person name="Barnstead M."/>
            <person name="Chin S.H."/>
            <person name="Dew I."/>
            <person name="Evans C.A."/>
            <person name="Ferriera S."/>
            <person name="Flanigan M."/>
            <person name="Fosler C."/>
            <person name="Glodek A."/>
            <person name="Gu Z."/>
            <person name="Holt R.A."/>
            <person name="Jennings D."/>
            <person name="Kraft C.L."/>
            <person name="Lu F."/>
            <person name="Nguyen T."/>
            <person name="Nusskern D.R."/>
            <person name="Pfannkoch C.M."/>
            <person name="Sitter C."/>
            <person name="Sutton G.G."/>
            <person name="Venter J.C."/>
            <person name="Wang Z."/>
            <person name="Woodage T."/>
            <person name="Zheng X.H."/>
            <person name="Zhong F."/>
        </authorList>
    </citation>
    <scope>NUCLEOTIDE SEQUENCE [LARGE SCALE GENOMIC DNA]</scope>
    <source>
        <strain>BN</strain>
        <strain evidence="2">Sprague-Dawley</strain>
    </source>
</reference>
<proteinExistence type="predicted"/>
<gene>
    <name evidence="1" type="ORF">rCG_25938</name>
</gene>
<sequence>MPWMMGLNALLPRRGPGVLGASLLVICVTWGLWSRQLFCFRGESPLCTVEVLVHRSRGVPGAGGRQDMASLAVAAALSVDYPDLSSNCPLSRLQLLWPEAGASLVLLVLKIIVRITGSEKWCDTSSGILLRNRNKN</sequence>
<organism evidence="1 2">
    <name type="scientific">Rattus norvegicus</name>
    <name type="common">Rat</name>
    <dbReference type="NCBI Taxonomy" id="10116"/>
    <lineage>
        <taxon>Eukaryota</taxon>
        <taxon>Metazoa</taxon>
        <taxon>Chordata</taxon>
        <taxon>Craniata</taxon>
        <taxon>Vertebrata</taxon>
        <taxon>Euteleostomi</taxon>
        <taxon>Mammalia</taxon>
        <taxon>Eutheria</taxon>
        <taxon>Euarchontoglires</taxon>
        <taxon>Glires</taxon>
        <taxon>Rodentia</taxon>
        <taxon>Myomorpha</taxon>
        <taxon>Muroidea</taxon>
        <taxon>Muridae</taxon>
        <taxon>Murinae</taxon>
        <taxon>Rattus</taxon>
    </lineage>
</organism>
<accession>A6I2D4</accession>
<feature type="non-terminal residue" evidence="1">
    <location>
        <position position="136"/>
    </location>
</feature>
<dbReference type="Proteomes" id="UP000234681">
    <property type="component" value="Chromosome 8"/>
</dbReference>
<protein>
    <submittedName>
        <fullName evidence="1">RCG25938</fullName>
    </submittedName>
</protein>